<dbReference type="Proteomes" id="UP000265692">
    <property type="component" value="Unassembled WGS sequence"/>
</dbReference>
<proteinExistence type="predicted"/>
<sequence length="100" mass="11522">MSLKALELQIAIPKTFDAGKIAEQHQQNVISQQLNAHEALKKETERKQLQVSDSEKIDFIKDGEKESQQQEENAKKQNSRQKEEKEVQHPFKGNFIDFSG</sequence>
<accession>A0A396SJS4</accession>
<dbReference type="OrthoDB" id="2476294at2"/>
<gene>
    <name evidence="2" type="ORF">D1B33_01870</name>
</gene>
<name>A0A396SJS4_9BACL</name>
<evidence type="ECO:0000313" key="3">
    <source>
        <dbReference type="Proteomes" id="UP000265692"/>
    </source>
</evidence>
<dbReference type="RefSeq" id="WP_118874631.1">
    <property type="nucleotide sequence ID" value="NZ_QWEI01000001.1"/>
</dbReference>
<dbReference type="AlphaFoldDB" id="A0A396SJS4"/>
<evidence type="ECO:0000256" key="1">
    <source>
        <dbReference type="SAM" id="MobiDB-lite"/>
    </source>
</evidence>
<feature type="compositionally biased region" description="Basic and acidic residues" evidence="1">
    <location>
        <begin position="43"/>
        <end position="89"/>
    </location>
</feature>
<dbReference type="EMBL" id="QWEI01000001">
    <property type="protein sequence ID" value="RHW39619.1"/>
    <property type="molecule type" value="Genomic_DNA"/>
</dbReference>
<reference evidence="2 3" key="1">
    <citation type="submission" date="2018-08" db="EMBL/GenBank/DDBJ databases">
        <title>Lysinibacillus sp. YLB-03 draft genome sequence.</title>
        <authorList>
            <person name="Yu L."/>
        </authorList>
    </citation>
    <scope>NUCLEOTIDE SEQUENCE [LARGE SCALE GENOMIC DNA]</scope>
    <source>
        <strain evidence="2 3">YLB-03</strain>
    </source>
</reference>
<comment type="caution">
    <text evidence="2">The sequence shown here is derived from an EMBL/GenBank/DDBJ whole genome shotgun (WGS) entry which is preliminary data.</text>
</comment>
<protein>
    <submittedName>
        <fullName evidence="2">RNA polymerase subunit sigma</fullName>
    </submittedName>
</protein>
<keyword evidence="3" id="KW-1185">Reference proteome</keyword>
<feature type="region of interest" description="Disordered" evidence="1">
    <location>
        <begin position="43"/>
        <end position="100"/>
    </location>
</feature>
<organism evidence="2 3">
    <name type="scientific">Ureibacillus yapensis</name>
    <dbReference type="NCBI Taxonomy" id="2304605"/>
    <lineage>
        <taxon>Bacteria</taxon>
        <taxon>Bacillati</taxon>
        <taxon>Bacillota</taxon>
        <taxon>Bacilli</taxon>
        <taxon>Bacillales</taxon>
        <taxon>Caryophanaceae</taxon>
        <taxon>Ureibacillus</taxon>
    </lineage>
</organism>
<evidence type="ECO:0000313" key="2">
    <source>
        <dbReference type="EMBL" id="RHW39619.1"/>
    </source>
</evidence>